<sequence length="142" mass="16633">MYPISFRQVKNLRRISSTTDKAWMIDERSWELYLKLYRYFNLFEHFHTYEEWEKYDAAVRSVLRNGAVESSEETSPMRNIESDEQPLSNESVLKNALQIVFDVHVAFTILNDCNVEENGTQEQQAQFVGIIGTKLSAQLDMV</sequence>
<organism evidence="3">
    <name type="scientific">Gongylonema pulchrum</name>
    <dbReference type="NCBI Taxonomy" id="637853"/>
    <lineage>
        <taxon>Eukaryota</taxon>
        <taxon>Metazoa</taxon>
        <taxon>Ecdysozoa</taxon>
        <taxon>Nematoda</taxon>
        <taxon>Chromadorea</taxon>
        <taxon>Rhabditida</taxon>
        <taxon>Spirurina</taxon>
        <taxon>Spiruromorpha</taxon>
        <taxon>Spiruroidea</taxon>
        <taxon>Gongylonematidae</taxon>
        <taxon>Gongylonema</taxon>
    </lineage>
</organism>
<dbReference type="Proteomes" id="UP000271098">
    <property type="component" value="Unassembled WGS sequence"/>
</dbReference>
<evidence type="ECO:0000313" key="3">
    <source>
        <dbReference type="WBParaSite" id="GPUH_0001527101-mRNA-1"/>
    </source>
</evidence>
<dbReference type="EMBL" id="UYRT01082200">
    <property type="protein sequence ID" value="VDN25646.1"/>
    <property type="molecule type" value="Genomic_DNA"/>
</dbReference>
<proteinExistence type="predicted"/>
<reference evidence="1 2" key="2">
    <citation type="submission" date="2018-11" db="EMBL/GenBank/DDBJ databases">
        <authorList>
            <consortium name="Pathogen Informatics"/>
        </authorList>
    </citation>
    <scope>NUCLEOTIDE SEQUENCE [LARGE SCALE GENOMIC DNA]</scope>
</reference>
<keyword evidence="2" id="KW-1185">Reference proteome</keyword>
<reference evidence="3" key="1">
    <citation type="submission" date="2016-06" db="UniProtKB">
        <authorList>
            <consortium name="WormBaseParasite"/>
        </authorList>
    </citation>
    <scope>IDENTIFICATION</scope>
</reference>
<dbReference type="AlphaFoldDB" id="A0A183E2R0"/>
<name>A0A183E2R0_9BILA</name>
<evidence type="ECO:0000313" key="1">
    <source>
        <dbReference type="EMBL" id="VDN25646.1"/>
    </source>
</evidence>
<evidence type="ECO:0000313" key="2">
    <source>
        <dbReference type="Proteomes" id="UP000271098"/>
    </source>
</evidence>
<gene>
    <name evidence="1" type="ORF">GPUH_LOCUS15249</name>
</gene>
<accession>A0A183E2R0</accession>
<dbReference type="WBParaSite" id="GPUH_0001527101-mRNA-1">
    <property type="protein sequence ID" value="GPUH_0001527101-mRNA-1"/>
    <property type="gene ID" value="GPUH_0001527101"/>
</dbReference>
<protein>
    <submittedName>
        <fullName evidence="3">SBF2 domain-containing protein</fullName>
    </submittedName>
</protein>